<dbReference type="InterPro" id="IPR027417">
    <property type="entry name" value="P-loop_NTPase"/>
</dbReference>
<gene>
    <name evidence="2" type="ORF">SAMN05216234_10340</name>
</gene>
<name>A0A1I5LIC2_9BACT</name>
<dbReference type="Pfam" id="PF04851">
    <property type="entry name" value="ResIII"/>
    <property type="match status" value="1"/>
</dbReference>
<dbReference type="InterPro" id="IPR006935">
    <property type="entry name" value="Helicase/UvrB_N"/>
</dbReference>
<dbReference type="EMBL" id="FOXB01000003">
    <property type="protein sequence ID" value="SFO96917.1"/>
    <property type="molecule type" value="Genomic_DNA"/>
</dbReference>
<feature type="domain" description="Helicase ATP-binding" evidence="1">
    <location>
        <begin position="15"/>
        <end position="155"/>
    </location>
</feature>
<sequence length="408" mass="47370">MQLMQHQQRGSKEIQHLIKDKMMAIVQAPERSGKTLMTIDAIANLPFSRVLVITKKKAIDGWKDDLKLYNDNFQSIKRIEIEVINYESLHKVAIKPELIIIDEFHYSISSFPKTPAKAKLIRDNWLDVPKIYISATPAPESASQWFHPMWLSSHHPFSQFKNFYEWANKFVNIELKSYGHGTVKDYSNAKTDQIMQYIRPHLIQIKREETGIKFQPSIVPVYIDLDPRTIALIEKLKRDRVLGRTFIADTPVKLINGMYQLECGALLVDGIYHDMGNREHINFIKSNFGDTKDVAIMTRWVGERQIMEREFKNALILSSHSHAEGVELSHVEHLIISSLDYSTARYQQRNARQASVKRKTPIKVHVLMSKDQVSEAVYKIVALKHQDFKARMFMSKVNTPYKPFTYAR</sequence>
<dbReference type="PROSITE" id="PS51192">
    <property type="entry name" value="HELICASE_ATP_BIND_1"/>
    <property type="match status" value="1"/>
</dbReference>
<reference evidence="2 3" key="1">
    <citation type="submission" date="2016-10" db="EMBL/GenBank/DDBJ databases">
        <authorList>
            <person name="de Groot N.N."/>
        </authorList>
    </citation>
    <scope>NUCLEOTIDE SEQUENCE [LARGE SCALE GENOMIC DNA]</scope>
    <source>
        <strain evidence="2 3">EP1-55-1</strain>
    </source>
</reference>
<dbReference type="Proteomes" id="UP000199227">
    <property type="component" value="Unassembled WGS sequence"/>
</dbReference>
<accession>A0A1I5LIC2</accession>
<evidence type="ECO:0000313" key="2">
    <source>
        <dbReference type="EMBL" id="SFO96917.1"/>
    </source>
</evidence>
<dbReference type="InterPro" id="IPR014001">
    <property type="entry name" value="Helicase_ATP-bd"/>
</dbReference>
<dbReference type="OrthoDB" id="5368770at2"/>
<dbReference type="GO" id="GO:0003677">
    <property type="term" value="F:DNA binding"/>
    <property type="evidence" value="ECO:0007669"/>
    <property type="project" value="InterPro"/>
</dbReference>
<dbReference type="GO" id="GO:0016787">
    <property type="term" value="F:hydrolase activity"/>
    <property type="evidence" value="ECO:0007669"/>
    <property type="project" value="InterPro"/>
</dbReference>
<organism evidence="2 3">
    <name type="scientific">Hydrogenimonas thermophila</name>
    <dbReference type="NCBI Taxonomy" id="223786"/>
    <lineage>
        <taxon>Bacteria</taxon>
        <taxon>Pseudomonadati</taxon>
        <taxon>Campylobacterota</taxon>
        <taxon>Epsilonproteobacteria</taxon>
        <taxon>Campylobacterales</taxon>
        <taxon>Hydrogenimonadaceae</taxon>
        <taxon>Hydrogenimonas</taxon>
    </lineage>
</organism>
<dbReference type="AlphaFoldDB" id="A0A1I5LIC2"/>
<evidence type="ECO:0000259" key="1">
    <source>
        <dbReference type="PROSITE" id="PS51192"/>
    </source>
</evidence>
<keyword evidence="3" id="KW-1185">Reference proteome</keyword>
<dbReference type="SUPFAM" id="SSF52540">
    <property type="entry name" value="P-loop containing nucleoside triphosphate hydrolases"/>
    <property type="match status" value="2"/>
</dbReference>
<dbReference type="GO" id="GO:0005524">
    <property type="term" value="F:ATP binding"/>
    <property type="evidence" value="ECO:0007669"/>
    <property type="project" value="InterPro"/>
</dbReference>
<dbReference type="RefSeq" id="WP_092910417.1">
    <property type="nucleotide sequence ID" value="NZ_FOXB01000003.1"/>
</dbReference>
<dbReference type="Gene3D" id="3.40.50.300">
    <property type="entry name" value="P-loop containing nucleotide triphosphate hydrolases"/>
    <property type="match status" value="2"/>
</dbReference>
<evidence type="ECO:0000313" key="3">
    <source>
        <dbReference type="Proteomes" id="UP000199227"/>
    </source>
</evidence>
<protein>
    <recommendedName>
        <fullName evidence="1">Helicase ATP-binding domain-containing protein</fullName>
    </recommendedName>
</protein>
<proteinExistence type="predicted"/>
<dbReference type="STRING" id="223786.SAMN05216234_10340"/>